<dbReference type="GO" id="GO:0004691">
    <property type="term" value="F:cAMP-dependent protein kinase activity"/>
    <property type="evidence" value="ECO:0007669"/>
    <property type="project" value="UniProtKB-EC"/>
</dbReference>
<dbReference type="PANTHER" id="PTHR43289:SF34">
    <property type="entry name" value="SERINE_THREONINE-PROTEIN KINASE YBDM-RELATED"/>
    <property type="match status" value="1"/>
</dbReference>
<sequence>MASDTLSRLQNAFEHAISLPADLQQQYLLQLSESDPNLHRELITLLANDKHTNNFIHSALNATFDDMQKDKPLWIGKTFGAFKITAEIASGGMGVVFLGERDDDNFEQTVAIKILSGMLASSQMQQAFDNERQIFARMHHPYIAQLYDGGATNDGVPYLIMEYVEGEPIDEYCENRQLSIKQRLTLFQKVCEAVSYAHRNLIVHRDIKPSNILVTRSGIPKLLDFGIAKAINVNTGKQQGEITQIGNRPLTPAFASPEQIKGEAITTSSDIYSLGVLLHYLLSGGMPFKNGDITDQNQFDVLPIAPSQTFKKRQKESKGLSSSDIKIYKALKGDLDAIVLKTLNEESERRYISVDAMYEDIKRYLDNKPVQAQKSSNLYYLKKYLKRHASGVMLATLFIVSIGVSSWFAVAQHFKYVAHKDAAEELFVFMSSIFYKAGNNRITVKEILDNGAALIKNNSAIPNSKKAKFLSDMSESYIKLGEYETANTFLDDALTIHKTGKGTIEDKIDILWLLGFLRSTQKRTAESIEVLRETVELIEQSNYFGKNTHAYVLDMLAGSLSDLGEYEEAIDLYSQSLANFKKISRRGARCGYR</sequence>
<dbReference type="SMART" id="SM00220">
    <property type="entry name" value="S_TKc"/>
    <property type="match status" value="1"/>
</dbReference>
<dbReference type="AlphaFoldDB" id="K6Y130"/>
<evidence type="ECO:0000256" key="2">
    <source>
        <dbReference type="ARBA" id="ARBA00022741"/>
    </source>
</evidence>
<dbReference type="GO" id="GO:0005524">
    <property type="term" value="F:ATP binding"/>
    <property type="evidence" value="ECO:0007669"/>
    <property type="project" value="UniProtKB-KW"/>
</dbReference>
<dbReference type="SUPFAM" id="SSF48452">
    <property type="entry name" value="TPR-like"/>
    <property type="match status" value="1"/>
</dbReference>
<dbReference type="InterPro" id="IPR011009">
    <property type="entry name" value="Kinase-like_dom_sf"/>
</dbReference>
<gene>
    <name evidence="7" type="ORF">GARC_0655</name>
</gene>
<dbReference type="RefSeq" id="WP_007616623.1">
    <property type="nucleotide sequence ID" value="NZ_BAEO01000009.1"/>
</dbReference>
<dbReference type="STRING" id="493475.GARC_0655"/>
<evidence type="ECO:0000256" key="1">
    <source>
        <dbReference type="ARBA" id="ARBA00022679"/>
    </source>
</evidence>
<keyword evidence="5" id="KW-0472">Membrane</keyword>
<name>K6Y130_9ALTE</name>
<evidence type="ECO:0000313" key="8">
    <source>
        <dbReference type="Proteomes" id="UP000006327"/>
    </source>
</evidence>
<dbReference type="PROSITE" id="PS00108">
    <property type="entry name" value="PROTEIN_KINASE_ST"/>
    <property type="match status" value="1"/>
</dbReference>
<dbReference type="EC" id="2.7.11.11" evidence="7"/>
<evidence type="ECO:0000256" key="3">
    <source>
        <dbReference type="ARBA" id="ARBA00022777"/>
    </source>
</evidence>
<keyword evidence="8" id="KW-1185">Reference proteome</keyword>
<dbReference type="InterPro" id="IPR011990">
    <property type="entry name" value="TPR-like_helical_dom_sf"/>
</dbReference>
<keyword evidence="4" id="KW-0067">ATP-binding</keyword>
<dbReference type="SUPFAM" id="SSF56112">
    <property type="entry name" value="Protein kinase-like (PK-like)"/>
    <property type="match status" value="1"/>
</dbReference>
<evidence type="ECO:0000256" key="5">
    <source>
        <dbReference type="SAM" id="Phobius"/>
    </source>
</evidence>
<keyword evidence="5" id="KW-1133">Transmembrane helix</keyword>
<dbReference type="Gene3D" id="3.30.200.20">
    <property type="entry name" value="Phosphorylase Kinase, domain 1"/>
    <property type="match status" value="1"/>
</dbReference>
<keyword evidence="1 7" id="KW-0808">Transferase</keyword>
<protein>
    <submittedName>
        <fullName evidence="7">5'-AMP-activated protein kinase, catalytic alpha subunit</fullName>
        <ecNumber evidence="7">2.7.11.11</ecNumber>
    </submittedName>
</protein>
<dbReference type="Gene3D" id="1.10.510.10">
    <property type="entry name" value="Transferase(Phosphotransferase) domain 1"/>
    <property type="match status" value="1"/>
</dbReference>
<dbReference type="Gene3D" id="1.25.40.10">
    <property type="entry name" value="Tetratricopeptide repeat domain"/>
    <property type="match status" value="1"/>
</dbReference>
<proteinExistence type="predicted"/>
<dbReference type="Pfam" id="PF00069">
    <property type="entry name" value="Pkinase"/>
    <property type="match status" value="1"/>
</dbReference>
<dbReference type="InterPro" id="IPR000719">
    <property type="entry name" value="Prot_kinase_dom"/>
</dbReference>
<dbReference type="eggNOG" id="COG0515">
    <property type="taxonomic scope" value="Bacteria"/>
</dbReference>
<evidence type="ECO:0000256" key="4">
    <source>
        <dbReference type="ARBA" id="ARBA00022840"/>
    </source>
</evidence>
<feature type="domain" description="Protein kinase" evidence="6">
    <location>
        <begin position="82"/>
        <end position="365"/>
    </location>
</feature>
<keyword evidence="3 7" id="KW-0418">Kinase</keyword>
<keyword evidence="5" id="KW-0812">Transmembrane</keyword>
<dbReference type="EMBL" id="BAEO01000009">
    <property type="protein sequence ID" value="GAC17636.1"/>
    <property type="molecule type" value="Genomic_DNA"/>
</dbReference>
<feature type="transmembrane region" description="Helical" evidence="5">
    <location>
        <begin position="391"/>
        <end position="410"/>
    </location>
</feature>
<evidence type="ECO:0000259" key="6">
    <source>
        <dbReference type="PROSITE" id="PS50011"/>
    </source>
</evidence>
<accession>K6Y130</accession>
<dbReference type="PROSITE" id="PS50011">
    <property type="entry name" value="PROTEIN_KINASE_DOM"/>
    <property type="match status" value="1"/>
</dbReference>
<dbReference type="InterPro" id="IPR008271">
    <property type="entry name" value="Ser/Thr_kinase_AS"/>
</dbReference>
<dbReference type="Proteomes" id="UP000006327">
    <property type="component" value="Unassembled WGS sequence"/>
</dbReference>
<dbReference type="PANTHER" id="PTHR43289">
    <property type="entry name" value="MITOGEN-ACTIVATED PROTEIN KINASE KINASE KINASE 20-RELATED"/>
    <property type="match status" value="1"/>
</dbReference>
<keyword evidence="2" id="KW-0547">Nucleotide-binding</keyword>
<evidence type="ECO:0000313" key="7">
    <source>
        <dbReference type="EMBL" id="GAC17636.1"/>
    </source>
</evidence>
<reference evidence="7 8" key="1">
    <citation type="journal article" date="2017" name="Antonie Van Leeuwenhoek">
        <title>Rhizobium rhizosphaerae sp. nov., a novel species isolated from rice rhizosphere.</title>
        <authorList>
            <person name="Zhao J.J."/>
            <person name="Zhang J."/>
            <person name="Zhang R.J."/>
            <person name="Zhang C.W."/>
            <person name="Yin H.Q."/>
            <person name="Zhang X.X."/>
        </authorList>
    </citation>
    <scope>NUCLEOTIDE SEQUENCE [LARGE SCALE GENOMIC DNA]</scope>
    <source>
        <strain evidence="7 8">BSs20135</strain>
    </source>
</reference>
<dbReference type="CDD" id="cd14014">
    <property type="entry name" value="STKc_PknB_like"/>
    <property type="match status" value="1"/>
</dbReference>
<comment type="caution">
    <text evidence="7">The sequence shown here is derived from an EMBL/GenBank/DDBJ whole genome shotgun (WGS) entry which is preliminary data.</text>
</comment>
<organism evidence="7 8">
    <name type="scientific">Paraglaciecola arctica BSs20135</name>
    <dbReference type="NCBI Taxonomy" id="493475"/>
    <lineage>
        <taxon>Bacteria</taxon>
        <taxon>Pseudomonadati</taxon>
        <taxon>Pseudomonadota</taxon>
        <taxon>Gammaproteobacteria</taxon>
        <taxon>Alteromonadales</taxon>
        <taxon>Alteromonadaceae</taxon>
        <taxon>Paraglaciecola</taxon>
    </lineage>
</organism>
<dbReference type="OrthoDB" id="9801841at2"/>
<dbReference type="Pfam" id="PF13424">
    <property type="entry name" value="TPR_12"/>
    <property type="match status" value="1"/>
</dbReference>